<protein>
    <submittedName>
        <fullName evidence="1">Uncharacterized protein</fullName>
    </submittedName>
</protein>
<dbReference type="AlphaFoldDB" id="A0A1H7VFQ7"/>
<gene>
    <name evidence="1" type="ORF">SAMN04487910_4086</name>
</gene>
<keyword evidence="2" id="KW-1185">Reference proteome</keyword>
<dbReference type="STRING" id="1038014.SAMN04487910_4086"/>
<sequence length="49" mass="5122">MLKEILNLKGVEVLDKKIMKKIKGNGGCGCGPNGGGTNPYYGGPPCHMC</sequence>
<evidence type="ECO:0000313" key="1">
    <source>
        <dbReference type="EMBL" id="SEM08073.1"/>
    </source>
</evidence>
<proteinExistence type="predicted"/>
<reference evidence="1 2" key="1">
    <citation type="submission" date="2016-10" db="EMBL/GenBank/DDBJ databases">
        <authorList>
            <person name="de Groot N.N."/>
        </authorList>
    </citation>
    <scope>NUCLEOTIDE SEQUENCE [LARGE SCALE GENOMIC DNA]</scope>
    <source>
        <strain evidence="1 2">DSM 25232</strain>
    </source>
</reference>
<dbReference type="EMBL" id="FOAB01000008">
    <property type="protein sequence ID" value="SEM08073.1"/>
    <property type="molecule type" value="Genomic_DNA"/>
</dbReference>
<name>A0A1H7VFQ7_AQUAM</name>
<accession>A0A1H7VFQ7</accession>
<dbReference type="Proteomes" id="UP000198521">
    <property type="component" value="Unassembled WGS sequence"/>
</dbReference>
<organism evidence="1 2">
    <name type="scientific">Aquimarina amphilecti</name>
    <dbReference type="NCBI Taxonomy" id="1038014"/>
    <lineage>
        <taxon>Bacteria</taxon>
        <taxon>Pseudomonadati</taxon>
        <taxon>Bacteroidota</taxon>
        <taxon>Flavobacteriia</taxon>
        <taxon>Flavobacteriales</taxon>
        <taxon>Flavobacteriaceae</taxon>
        <taxon>Aquimarina</taxon>
    </lineage>
</organism>
<evidence type="ECO:0000313" key="2">
    <source>
        <dbReference type="Proteomes" id="UP000198521"/>
    </source>
</evidence>